<dbReference type="PROSITE" id="PS50937">
    <property type="entry name" value="HTH_MERR_2"/>
    <property type="match status" value="1"/>
</dbReference>
<dbReference type="AlphaFoldDB" id="A0A918KAP9"/>
<evidence type="ECO:0000313" key="3">
    <source>
        <dbReference type="EMBL" id="GGX56867.1"/>
    </source>
</evidence>
<dbReference type="EMBL" id="BMXR01000006">
    <property type="protein sequence ID" value="GGX56867.1"/>
    <property type="molecule type" value="Genomic_DNA"/>
</dbReference>
<dbReference type="CDD" id="cd04785">
    <property type="entry name" value="HTH_CadR-PbrR-like"/>
    <property type="match status" value="1"/>
</dbReference>
<dbReference type="PRINTS" id="PR00040">
    <property type="entry name" value="HTHMERR"/>
</dbReference>
<protein>
    <submittedName>
        <fullName evidence="3">MerR family transcriptional regulator</fullName>
    </submittedName>
</protein>
<dbReference type="GO" id="GO:0003700">
    <property type="term" value="F:DNA-binding transcription factor activity"/>
    <property type="evidence" value="ECO:0007669"/>
    <property type="project" value="InterPro"/>
</dbReference>
<dbReference type="Pfam" id="PF13411">
    <property type="entry name" value="MerR_1"/>
    <property type="match status" value="1"/>
</dbReference>
<evidence type="ECO:0000256" key="1">
    <source>
        <dbReference type="ARBA" id="ARBA00023125"/>
    </source>
</evidence>
<feature type="domain" description="HTH merR-type" evidence="2">
    <location>
        <begin position="1"/>
        <end position="71"/>
    </location>
</feature>
<dbReference type="InterPro" id="IPR009061">
    <property type="entry name" value="DNA-bd_dom_put_sf"/>
</dbReference>
<gene>
    <name evidence="3" type="ORF">GCM10007392_25420</name>
</gene>
<dbReference type="PROSITE" id="PS00552">
    <property type="entry name" value="HTH_MERR_1"/>
    <property type="match status" value="1"/>
</dbReference>
<dbReference type="RefSeq" id="WP_189609185.1">
    <property type="nucleotide sequence ID" value="NZ_BMXR01000006.1"/>
</dbReference>
<dbReference type="GO" id="GO:0003677">
    <property type="term" value="F:DNA binding"/>
    <property type="evidence" value="ECO:0007669"/>
    <property type="project" value="UniProtKB-KW"/>
</dbReference>
<dbReference type="InterPro" id="IPR047057">
    <property type="entry name" value="MerR_fam"/>
</dbReference>
<accession>A0A918KAP9</accession>
<reference evidence="3" key="2">
    <citation type="submission" date="2020-09" db="EMBL/GenBank/DDBJ databases">
        <authorList>
            <person name="Sun Q."/>
            <person name="Kim S."/>
        </authorList>
    </citation>
    <scope>NUCLEOTIDE SEQUENCE</scope>
    <source>
        <strain evidence="3">KCTC 22169</strain>
    </source>
</reference>
<dbReference type="Gene3D" id="1.10.1660.10">
    <property type="match status" value="1"/>
</dbReference>
<evidence type="ECO:0000259" key="2">
    <source>
        <dbReference type="PROSITE" id="PS50937"/>
    </source>
</evidence>
<name>A0A918KAP9_9GAMM</name>
<dbReference type="SMART" id="SM00422">
    <property type="entry name" value="HTH_MERR"/>
    <property type="match status" value="1"/>
</dbReference>
<dbReference type="InterPro" id="IPR000551">
    <property type="entry name" value="MerR-type_HTH_dom"/>
</dbReference>
<proteinExistence type="predicted"/>
<dbReference type="Proteomes" id="UP000626148">
    <property type="component" value="Unassembled WGS sequence"/>
</dbReference>
<dbReference type="SUPFAM" id="SSF46955">
    <property type="entry name" value="Putative DNA-binding domain"/>
    <property type="match status" value="1"/>
</dbReference>
<organism evidence="3 4">
    <name type="scientific">Saccharospirillum salsuginis</name>
    <dbReference type="NCBI Taxonomy" id="418750"/>
    <lineage>
        <taxon>Bacteria</taxon>
        <taxon>Pseudomonadati</taxon>
        <taxon>Pseudomonadota</taxon>
        <taxon>Gammaproteobacteria</taxon>
        <taxon>Oceanospirillales</taxon>
        <taxon>Saccharospirillaceae</taxon>
        <taxon>Saccharospirillum</taxon>
    </lineage>
</organism>
<sequence>MSFSIGEVAKRLGCNVQTLRYYEQIGLVAPAHRTEGGQRRYGQKDLEHLKFIRHSRELGFSLDSIRTLLRLSRHSDEPCQQADALAREQLHQVRSRIARLQALEAELADMVEQCECNVVANCRVIEVLGNHDLCQHGDHHVGAHAVRD</sequence>
<comment type="caution">
    <text evidence="3">The sequence shown here is derived from an EMBL/GenBank/DDBJ whole genome shotgun (WGS) entry which is preliminary data.</text>
</comment>
<keyword evidence="4" id="KW-1185">Reference proteome</keyword>
<reference evidence="3" key="1">
    <citation type="journal article" date="2014" name="Int. J. Syst. Evol. Microbiol.">
        <title>Complete genome sequence of Corynebacterium casei LMG S-19264T (=DSM 44701T), isolated from a smear-ripened cheese.</title>
        <authorList>
            <consortium name="US DOE Joint Genome Institute (JGI-PGF)"/>
            <person name="Walter F."/>
            <person name="Albersmeier A."/>
            <person name="Kalinowski J."/>
            <person name="Ruckert C."/>
        </authorList>
    </citation>
    <scope>NUCLEOTIDE SEQUENCE</scope>
    <source>
        <strain evidence="3">KCTC 22169</strain>
    </source>
</reference>
<dbReference type="PANTHER" id="PTHR30204:SF92">
    <property type="entry name" value="HTH-TYPE TRANSCRIPTIONAL REGULATOR ZNTR"/>
    <property type="match status" value="1"/>
</dbReference>
<dbReference type="PANTHER" id="PTHR30204">
    <property type="entry name" value="REDOX-CYCLING DRUG-SENSING TRANSCRIPTIONAL ACTIVATOR SOXR"/>
    <property type="match status" value="1"/>
</dbReference>
<keyword evidence="1" id="KW-0238">DNA-binding</keyword>
<evidence type="ECO:0000313" key="4">
    <source>
        <dbReference type="Proteomes" id="UP000626148"/>
    </source>
</evidence>